<dbReference type="InterPro" id="IPR008979">
    <property type="entry name" value="Galactose-bd-like_sf"/>
</dbReference>
<dbReference type="PROSITE" id="PS50022">
    <property type="entry name" value="FA58C_3"/>
    <property type="match status" value="1"/>
</dbReference>
<dbReference type="GO" id="GO:0005764">
    <property type="term" value="C:lysosome"/>
    <property type="evidence" value="ECO:0007669"/>
    <property type="project" value="TreeGrafter"/>
</dbReference>
<dbReference type="AlphaFoldDB" id="A0AAP9Y958"/>
<dbReference type="EC" id="3.2.1.51" evidence="3"/>
<keyword evidence="15" id="KW-1185">Reference proteome</keyword>
<dbReference type="Pfam" id="PF19127">
    <property type="entry name" value="Choline_bind_3"/>
    <property type="match status" value="2"/>
</dbReference>
<dbReference type="InterPro" id="IPR007110">
    <property type="entry name" value="Ig-like_dom"/>
</dbReference>
<dbReference type="Gene3D" id="2.60.120.260">
    <property type="entry name" value="Galactose-binding domain-like"/>
    <property type="match status" value="1"/>
</dbReference>
<organism evidence="14 15">
    <name type="scientific">Schaalia meyeri</name>
    <dbReference type="NCBI Taxonomy" id="52773"/>
    <lineage>
        <taxon>Bacteria</taxon>
        <taxon>Bacillati</taxon>
        <taxon>Actinomycetota</taxon>
        <taxon>Actinomycetes</taxon>
        <taxon>Actinomycetales</taxon>
        <taxon>Actinomycetaceae</taxon>
        <taxon>Schaalia</taxon>
    </lineage>
</organism>
<dbReference type="Gene3D" id="2.10.270.10">
    <property type="entry name" value="Cholin Binding"/>
    <property type="match status" value="3"/>
</dbReference>
<keyword evidence="6" id="KW-0677">Repeat</keyword>
<dbReference type="InterPro" id="IPR000933">
    <property type="entry name" value="Glyco_hydro_29"/>
</dbReference>
<evidence type="ECO:0000259" key="13">
    <source>
        <dbReference type="PROSITE" id="PS50835"/>
    </source>
</evidence>
<evidence type="ECO:0000256" key="11">
    <source>
        <dbReference type="PROSITE-ProRule" id="PRU00591"/>
    </source>
</evidence>
<sequence length="1145" mass="124602">MSAPAFADEPPAPTGVPAAVPLSNTPKIANWQQLQYGLFMHFGVYSLYGGNYKGHRQHMGYPEQIKAWEKIPTEEYKAMAKGLASNFDASAICKTARDAGMKYLMITSKHHDGFAMWDTKTTDYNIVKLSDYGKDPMKELSTECNKLGVKMAFYFSIIDWTKHEPEPYGNQNPITEELMTGTIKPQITELLTNYGPIQEFWFDMGGPTADQSQRMAQWVHELQPDTMVNSRVWNKAGDFEVGGDNSVTTDFHMAPWESIRSIFPSCWGYCTWADRSASRKGTKIHELVSNLVGTIASGGQFAYNIGPKGDGTIEEFDTSVVTEVGSWLKRHPDALTGARPTWFPAPDWGKVTTKANALYFIPEDWKDGKTLTLPGVGSRVTGVTVDGTGRALEYKQDGTTLTVTESGEDPEPGLRPVIKVTFDEEPTYLPTQTVTAVDGATIAANQFFGRASAMRYSGAQTYDAYLVNKGDKPITEMTLKFSGKFAAETAYKITLGTTSIEASGAQINAGEVGQGFTLEPGKVTPLRVELAHPAYYADPIGIGEPSATIHVYGEGSDTQPPVITENPASVSVTEGENATFTVAASGRPAPTIAWYRVPKGATEGTLIEGATEASYTLKTTIDDDGAQFYAVATNSNGSTTSARATLTVTKASNNLALNKAASMSSTGWGGVASRAVDGNTDGVWDNGSLAHTGRQANPWWEVDLGQNHYLGTVNVWNRSASDDCQGTPCNQRLHDFWVIASKERLSDTFDPATAAEADGVHMIKVEGVGGRPTAVDFKGADARYIRVLQPTSLGEFALAEVEAFAAQGSDPDPEDKPVAPEIRPLAVTANPAKDAQINGDGAFRTVTAKKGTQVTIKATVSGKPDPTLSWQIKRKGSDSWETLDKEKGAELTFAVDDAYNGAVIRLTARNEAGAAESGLVAIAVASDPAPDPTPDPKPDHTVGTWMHDGIGWWWKITGGGYAKNETLTLGGSVYRFDHHGYMITGWVYWEGAWRYHNDSGAQVSGWMGQDGRWFYLRPDTGAMVTGWEKIADKWYLFASNGVMVTGWNNVNGSWYYLDPSGAMHTGWLQLGSTWYLLEDNGAMVTGWKLMGDTWYYFDASGAMATGWLQIGNHWYYFGEGGDMYTGRHQIGGRWYNFASSGEWLG</sequence>
<dbReference type="PANTHER" id="PTHR10030:SF37">
    <property type="entry name" value="ALPHA-L-FUCOSIDASE-RELATED"/>
    <property type="match status" value="1"/>
</dbReference>
<evidence type="ECO:0000313" key="14">
    <source>
        <dbReference type="EMBL" id="QQC44719.1"/>
    </source>
</evidence>
<keyword evidence="9" id="KW-1015">Disulfide bond</keyword>
<dbReference type="PROSITE" id="PS51170">
    <property type="entry name" value="CW"/>
    <property type="match status" value="4"/>
</dbReference>
<dbReference type="SUPFAM" id="SSF49785">
    <property type="entry name" value="Galactose-binding domain-like"/>
    <property type="match status" value="1"/>
</dbReference>
<evidence type="ECO:0000256" key="5">
    <source>
        <dbReference type="ARBA" id="ARBA00022729"/>
    </source>
</evidence>
<dbReference type="SMART" id="SM00409">
    <property type="entry name" value="IG"/>
    <property type="match status" value="2"/>
</dbReference>
<reference evidence="14 15" key="1">
    <citation type="submission" date="2020-12" db="EMBL/GenBank/DDBJ databases">
        <title>FDA dAtabase for Regulatory Grade micrObial Sequences (FDA-ARGOS): Supporting development and validation of Infectious Disease Dx tests.</title>
        <authorList>
            <person name="Sproer C."/>
            <person name="Gronow S."/>
            <person name="Severitt S."/>
            <person name="Schroder I."/>
            <person name="Tallon L."/>
            <person name="Sadzewicz L."/>
            <person name="Zhao X."/>
            <person name="Boylan J."/>
            <person name="Ott S."/>
            <person name="Bowen H."/>
            <person name="Vavikolanu K."/>
            <person name="Mehta A."/>
            <person name="Aluvathingal J."/>
            <person name="Nadendla S."/>
            <person name="Lowell S."/>
            <person name="Myers T."/>
            <person name="Yan Y."/>
            <person name="Sichtig H."/>
        </authorList>
    </citation>
    <scope>NUCLEOTIDE SEQUENCE [LARGE SCALE GENOMIC DNA]</scope>
    <source>
        <strain evidence="14 15">FDAARGOS_985</strain>
    </source>
</reference>
<evidence type="ECO:0000256" key="2">
    <source>
        <dbReference type="ARBA" id="ARBA00007951"/>
    </source>
</evidence>
<dbReference type="SMART" id="SM00812">
    <property type="entry name" value="Alpha_L_fucos"/>
    <property type="match status" value="1"/>
</dbReference>
<evidence type="ECO:0000256" key="3">
    <source>
        <dbReference type="ARBA" id="ARBA00012662"/>
    </source>
</evidence>
<keyword evidence="7" id="KW-0378">Hydrolase</keyword>
<dbReference type="PROSITE" id="PS50835">
    <property type="entry name" value="IG_LIKE"/>
    <property type="match status" value="1"/>
</dbReference>
<dbReference type="SUPFAM" id="SSF69360">
    <property type="entry name" value="Cell wall binding repeat"/>
    <property type="match status" value="1"/>
</dbReference>
<evidence type="ECO:0000256" key="8">
    <source>
        <dbReference type="ARBA" id="ARBA00022837"/>
    </source>
</evidence>
<keyword evidence="10" id="KW-0326">Glycosidase</keyword>
<dbReference type="Pfam" id="PF22633">
    <property type="entry name" value="F5_F8_type_C_2"/>
    <property type="match status" value="1"/>
</dbReference>
<comment type="function">
    <text evidence="1">Alpha-L-fucosidase is responsible for hydrolyzing the alpha-1,6-linked fucose joined to the reducing-end N-acetylglucosamine of the carbohydrate moieties of glycoproteins.</text>
</comment>
<evidence type="ECO:0000256" key="7">
    <source>
        <dbReference type="ARBA" id="ARBA00022801"/>
    </source>
</evidence>
<feature type="domain" description="F5/8 type C" evidence="12">
    <location>
        <begin position="639"/>
        <end position="806"/>
    </location>
</feature>
<evidence type="ECO:0000259" key="12">
    <source>
        <dbReference type="PROSITE" id="PS50022"/>
    </source>
</evidence>
<dbReference type="PRINTS" id="PR00741">
    <property type="entry name" value="GLHYDRLASE29"/>
</dbReference>
<gene>
    <name evidence="14" type="ORF">I6H42_04185</name>
</gene>
<evidence type="ECO:0000256" key="6">
    <source>
        <dbReference type="ARBA" id="ARBA00022737"/>
    </source>
</evidence>
<dbReference type="InterPro" id="IPR013783">
    <property type="entry name" value="Ig-like_fold"/>
</dbReference>
<dbReference type="Pfam" id="PF01473">
    <property type="entry name" value="Choline_bind_1"/>
    <property type="match status" value="1"/>
</dbReference>
<dbReference type="GO" id="GO:0046872">
    <property type="term" value="F:metal ion binding"/>
    <property type="evidence" value="ECO:0007669"/>
    <property type="project" value="UniProtKB-KW"/>
</dbReference>
<dbReference type="InterPro" id="IPR057739">
    <property type="entry name" value="Glyco_hydro_29_N"/>
</dbReference>
<dbReference type="GO" id="GO:0006004">
    <property type="term" value="P:fucose metabolic process"/>
    <property type="evidence" value="ECO:0007669"/>
    <property type="project" value="InterPro"/>
</dbReference>
<dbReference type="GO" id="GO:0004560">
    <property type="term" value="F:alpha-L-fucosidase activity"/>
    <property type="evidence" value="ECO:0007669"/>
    <property type="project" value="InterPro"/>
</dbReference>
<feature type="repeat" description="Cell wall-binding" evidence="11">
    <location>
        <begin position="1084"/>
        <end position="1103"/>
    </location>
</feature>
<dbReference type="Proteomes" id="UP000595220">
    <property type="component" value="Chromosome"/>
</dbReference>
<dbReference type="Pfam" id="PF13927">
    <property type="entry name" value="Ig_3"/>
    <property type="match status" value="1"/>
</dbReference>
<keyword evidence="5" id="KW-0732">Signal</keyword>
<evidence type="ECO:0000256" key="10">
    <source>
        <dbReference type="ARBA" id="ARBA00023295"/>
    </source>
</evidence>
<comment type="similarity">
    <text evidence="2">Belongs to the glycosyl hydrolase 29 family.</text>
</comment>
<dbReference type="EMBL" id="CP066065">
    <property type="protein sequence ID" value="QQC44719.1"/>
    <property type="molecule type" value="Genomic_DNA"/>
</dbReference>
<accession>A0AAP9Y958</accession>
<dbReference type="GO" id="GO:0016139">
    <property type="term" value="P:glycoside catabolic process"/>
    <property type="evidence" value="ECO:0007669"/>
    <property type="project" value="TreeGrafter"/>
</dbReference>
<protein>
    <recommendedName>
        <fullName evidence="3">alpha-L-fucosidase</fullName>
        <ecNumber evidence="3">3.2.1.51</ecNumber>
    </recommendedName>
</protein>
<name>A0AAP9Y958_9ACTO</name>
<proteinExistence type="inferred from homology"/>
<evidence type="ECO:0000256" key="9">
    <source>
        <dbReference type="ARBA" id="ARBA00023157"/>
    </source>
</evidence>
<dbReference type="SUPFAM" id="SSF51445">
    <property type="entry name" value="(Trans)glycosidases"/>
    <property type="match status" value="1"/>
</dbReference>
<dbReference type="SMART" id="SM00607">
    <property type="entry name" value="FTP"/>
    <property type="match status" value="1"/>
</dbReference>
<dbReference type="SUPFAM" id="SSF48726">
    <property type="entry name" value="Immunoglobulin"/>
    <property type="match status" value="1"/>
</dbReference>
<feature type="domain" description="Ig-like" evidence="13">
    <location>
        <begin position="561"/>
        <end position="647"/>
    </location>
</feature>
<dbReference type="InterPro" id="IPR017853">
    <property type="entry name" value="GH"/>
</dbReference>
<dbReference type="InterPro" id="IPR018337">
    <property type="entry name" value="Cell_wall/Cho-bd_repeat"/>
</dbReference>
<feature type="repeat" description="Cell wall-binding" evidence="11">
    <location>
        <begin position="1024"/>
        <end position="1043"/>
    </location>
</feature>
<evidence type="ECO:0000313" key="15">
    <source>
        <dbReference type="Proteomes" id="UP000595220"/>
    </source>
</evidence>
<feature type="repeat" description="Cell wall-binding" evidence="11">
    <location>
        <begin position="1044"/>
        <end position="1063"/>
    </location>
</feature>
<keyword evidence="4" id="KW-0479">Metal-binding</keyword>
<dbReference type="InterPro" id="IPR000421">
    <property type="entry name" value="FA58C"/>
</dbReference>
<evidence type="ECO:0000256" key="4">
    <source>
        <dbReference type="ARBA" id="ARBA00022723"/>
    </source>
</evidence>
<evidence type="ECO:0000256" key="1">
    <source>
        <dbReference type="ARBA" id="ARBA00004071"/>
    </source>
</evidence>
<dbReference type="InterPro" id="IPR006585">
    <property type="entry name" value="FTP1"/>
</dbReference>
<feature type="repeat" description="Cell wall-binding" evidence="11">
    <location>
        <begin position="1104"/>
        <end position="1123"/>
    </location>
</feature>
<keyword evidence="8" id="KW-0106">Calcium</keyword>
<dbReference type="InterPro" id="IPR003599">
    <property type="entry name" value="Ig_sub"/>
</dbReference>
<dbReference type="InterPro" id="IPR016286">
    <property type="entry name" value="FUC_metazoa-typ"/>
</dbReference>
<dbReference type="PANTHER" id="PTHR10030">
    <property type="entry name" value="ALPHA-L-FUCOSIDASE"/>
    <property type="match status" value="1"/>
</dbReference>
<dbReference type="InterPro" id="IPR036179">
    <property type="entry name" value="Ig-like_dom_sf"/>
</dbReference>
<dbReference type="Gene3D" id="3.20.20.80">
    <property type="entry name" value="Glycosidases"/>
    <property type="match status" value="1"/>
</dbReference>
<dbReference type="Pfam" id="PF01120">
    <property type="entry name" value="Alpha_L_fucos"/>
    <property type="match status" value="1"/>
</dbReference>
<dbReference type="Gene3D" id="2.60.40.10">
    <property type="entry name" value="Immunoglobulins"/>
    <property type="match status" value="1"/>
</dbReference>